<dbReference type="InterPro" id="IPR016192">
    <property type="entry name" value="APOBEC/CMP_deaminase_Zn-bd"/>
</dbReference>
<dbReference type="PROSITE" id="PS00903">
    <property type="entry name" value="CYT_DCMP_DEAMINASES_1"/>
    <property type="match status" value="1"/>
</dbReference>
<name>A0ABR1NU97_DIAER</name>
<organism evidence="6 7">
    <name type="scientific">Diaporthe eres</name>
    <name type="common">Phomopsis oblonga</name>
    <dbReference type="NCBI Taxonomy" id="83184"/>
    <lineage>
        <taxon>Eukaryota</taxon>
        <taxon>Fungi</taxon>
        <taxon>Dikarya</taxon>
        <taxon>Ascomycota</taxon>
        <taxon>Pezizomycotina</taxon>
        <taxon>Sordariomycetes</taxon>
        <taxon>Sordariomycetidae</taxon>
        <taxon>Diaporthales</taxon>
        <taxon>Diaporthaceae</taxon>
        <taxon>Diaporthe</taxon>
        <taxon>Diaporthe eres species complex</taxon>
    </lineage>
</organism>
<dbReference type="EMBL" id="JAKNSF020000107">
    <property type="protein sequence ID" value="KAK7715649.1"/>
    <property type="molecule type" value="Genomic_DNA"/>
</dbReference>
<comment type="similarity">
    <text evidence="1">Belongs to the cytidine and deoxycytidylate deaminase family.</text>
</comment>
<evidence type="ECO:0000259" key="5">
    <source>
        <dbReference type="PROSITE" id="PS51747"/>
    </source>
</evidence>
<evidence type="ECO:0000256" key="4">
    <source>
        <dbReference type="ARBA" id="ARBA00022833"/>
    </source>
</evidence>
<evidence type="ECO:0000256" key="1">
    <source>
        <dbReference type="ARBA" id="ARBA00006576"/>
    </source>
</evidence>
<evidence type="ECO:0000256" key="3">
    <source>
        <dbReference type="ARBA" id="ARBA00022801"/>
    </source>
</evidence>
<dbReference type="PANTHER" id="PTHR11644">
    <property type="entry name" value="CYTIDINE DEAMINASE"/>
    <property type="match status" value="1"/>
</dbReference>
<dbReference type="PROSITE" id="PS51747">
    <property type="entry name" value="CYT_DCMP_DEAMINASES_2"/>
    <property type="match status" value="1"/>
</dbReference>
<dbReference type="Proteomes" id="UP001430848">
    <property type="component" value="Unassembled WGS sequence"/>
</dbReference>
<feature type="domain" description="CMP/dCMP-type deaminase" evidence="5">
    <location>
        <begin position="42"/>
        <end position="204"/>
    </location>
</feature>
<dbReference type="InterPro" id="IPR016193">
    <property type="entry name" value="Cytidine_deaminase-like"/>
</dbReference>
<dbReference type="CDD" id="cd01283">
    <property type="entry name" value="cytidine_deaminase"/>
    <property type="match status" value="1"/>
</dbReference>
<dbReference type="InterPro" id="IPR050202">
    <property type="entry name" value="Cyt/Deoxycyt_deaminase"/>
</dbReference>
<dbReference type="Gene3D" id="3.40.140.10">
    <property type="entry name" value="Cytidine Deaminase, domain 2"/>
    <property type="match status" value="1"/>
</dbReference>
<dbReference type="SUPFAM" id="SSF53927">
    <property type="entry name" value="Cytidine deaminase-like"/>
    <property type="match status" value="1"/>
</dbReference>
<dbReference type="InterPro" id="IPR002125">
    <property type="entry name" value="CMP_dCMP_dom"/>
</dbReference>
<comment type="caution">
    <text evidence="6">The sequence shown here is derived from an EMBL/GenBank/DDBJ whole genome shotgun (WGS) entry which is preliminary data.</text>
</comment>
<keyword evidence="2" id="KW-0479">Metal-binding</keyword>
<dbReference type="PANTHER" id="PTHR11644:SF2">
    <property type="entry name" value="CYTIDINE DEAMINASE"/>
    <property type="match status" value="1"/>
</dbReference>
<protein>
    <recommendedName>
        <fullName evidence="5">CMP/dCMP-type deaminase domain-containing protein</fullName>
    </recommendedName>
</protein>
<sequence length="218" mass="22202">MSAQQPSPSPAGIVPEEEVIQSMSNSAPLDMSDMSAATNNATTNEEAIVHSLLAAAHATIAKVDPTNQTTHQVGAAALSADGHTIFTGINVTHFNGGPCAELVVLGTAAAGGCGTPGTLTHMVAVRNDGVTVLSPCGRCRQVLMDLHPDIRVIVDTRTGKKGPPGQVAAVNGKDAVRGAGGSGGLGSLRVVSMDELLPFAYRKADWRAATPEKSSASK</sequence>
<proteinExistence type="inferred from homology"/>
<keyword evidence="4" id="KW-0862">Zinc</keyword>
<evidence type="ECO:0000313" key="7">
    <source>
        <dbReference type="Proteomes" id="UP001430848"/>
    </source>
</evidence>
<keyword evidence="3" id="KW-0378">Hydrolase</keyword>
<evidence type="ECO:0000256" key="2">
    <source>
        <dbReference type="ARBA" id="ARBA00022723"/>
    </source>
</evidence>
<keyword evidence="7" id="KW-1185">Reference proteome</keyword>
<evidence type="ECO:0000313" key="6">
    <source>
        <dbReference type="EMBL" id="KAK7715649.1"/>
    </source>
</evidence>
<accession>A0ABR1NU97</accession>
<reference evidence="6 7" key="1">
    <citation type="submission" date="2024-02" db="EMBL/GenBank/DDBJ databases">
        <title>De novo assembly and annotation of 12 fungi associated with fruit tree decline syndrome in Ontario, Canada.</title>
        <authorList>
            <person name="Sulman M."/>
            <person name="Ellouze W."/>
            <person name="Ilyukhin E."/>
        </authorList>
    </citation>
    <scope>NUCLEOTIDE SEQUENCE [LARGE SCALE GENOMIC DNA]</scope>
    <source>
        <strain evidence="6 7">M169</strain>
    </source>
</reference>
<dbReference type="Pfam" id="PF00383">
    <property type="entry name" value="dCMP_cyt_deam_1"/>
    <property type="match status" value="1"/>
</dbReference>
<gene>
    <name evidence="6" type="ORF">SLS63_011405</name>
</gene>